<keyword evidence="3" id="KW-1185">Reference proteome</keyword>
<dbReference type="Proteomes" id="UP000694546">
    <property type="component" value="Chromosome 18"/>
</dbReference>
<dbReference type="Pfam" id="PF00134">
    <property type="entry name" value="Cyclin_N"/>
    <property type="match status" value="1"/>
</dbReference>
<reference evidence="2" key="1">
    <citation type="submission" date="2025-08" db="UniProtKB">
        <authorList>
            <consortium name="Ensembl"/>
        </authorList>
    </citation>
    <scope>IDENTIFICATION</scope>
</reference>
<proteinExistence type="predicted"/>
<protein>
    <submittedName>
        <fullName evidence="2">Cyclin N-terminal domain containing 1</fullName>
    </submittedName>
</protein>
<dbReference type="AlphaFoldDB" id="A0A8C4ZS71"/>
<dbReference type="GeneTree" id="ENSGT00440000033966"/>
<dbReference type="OrthoDB" id="9983043at2759"/>
<dbReference type="SUPFAM" id="SSF47954">
    <property type="entry name" value="Cyclin-like"/>
    <property type="match status" value="1"/>
</dbReference>
<dbReference type="GO" id="GO:0007131">
    <property type="term" value="P:reciprocal meiotic recombination"/>
    <property type="evidence" value="ECO:0007669"/>
    <property type="project" value="TreeGrafter"/>
</dbReference>
<accession>A0A8C4ZS71</accession>
<organism evidence="2 3">
    <name type="scientific">Gadus morhua</name>
    <name type="common">Atlantic cod</name>
    <dbReference type="NCBI Taxonomy" id="8049"/>
    <lineage>
        <taxon>Eukaryota</taxon>
        <taxon>Metazoa</taxon>
        <taxon>Chordata</taxon>
        <taxon>Craniata</taxon>
        <taxon>Vertebrata</taxon>
        <taxon>Euteleostomi</taxon>
        <taxon>Actinopterygii</taxon>
        <taxon>Neopterygii</taxon>
        <taxon>Teleostei</taxon>
        <taxon>Neoteleostei</taxon>
        <taxon>Acanthomorphata</taxon>
        <taxon>Zeiogadaria</taxon>
        <taxon>Gadariae</taxon>
        <taxon>Gadiformes</taxon>
        <taxon>Gadoidei</taxon>
        <taxon>Gadidae</taxon>
        <taxon>Gadus</taxon>
    </lineage>
</organism>
<reference evidence="2" key="2">
    <citation type="submission" date="2025-09" db="UniProtKB">
        <authorList>
            <consortium name="Ensembl"/>
        </authorList>
    </citation>
    <scope>IDENTIFICATION</scope>
</reference>
<dbReference type="GO" id="GO:0035861">
    <property type="term" value="C:site of double-strand break"/>
    <property type="evidence" value="ECO:0007669"/>
    <property type="project" value="TreeGrafter"/>
</dbReference>
<evidence type="ECO:0000313" key="3">
    <source>
        <dbReference type="Proteomes" id="UP000694546"/>
    </source>
</evidence>
<dbReference type="InterPro" id="IPR006671">
    <property type="entry name" value="Cyclin_N"/>
</dbReference>
<feature type="domain" description="Cyclin N-terminal" evidence="1">
    <location>
        <begin position="53"/>
        <end position="177"/>
    </location>
</feature>
<dbReference type="GeneID" id="115531319"/>
<dbReference type="OMA" id="CFKETRI"/>
<dbReference type="InterPro" id="IPR036915">
    <property type="entry name" value="Cyclin-like_sf"/>
</dbReference>
<dbReference type="RefSeq" id="XP_030196364.1">
    <property type="nucleotide sequence ID" value="XM_030340504.1"/>
</dbReference>
<evidence type="ECO:0000313" key="2">
    <source>
        <dbReference type="Ensembl" id="ENSGMOP00000020772.2"/>
    </source>
</evidence>
<gene>
    <name evidence="2" type="primary">CNTD1</name>
</gene>
<dbReference type="Ensembl" id="ENSGMOT00000021279.2">
    <property type="protein sequence ID" value="ENSGMOP00000020772.2"/>
    <property type="gene ID" value="ENSGMOG00000019322.2"/>
</dbReference>
<evidence type="ECO:0000259" key="1">
    <source>
        <dbReference type="Pfam" id="PF00134"/>
    </source>
</evidence>
<name>A0A8C4ZS71_GADMO</name>
<dbReference type="PANTHER" id="PTHR21615">
    <property type="entry name" value="CYCLIN N-TERMINAL DOMAIN-CONTAINING PROTEIN 1"/>
    <property type="match status" value="1"/>
</dbReference>
<dbReference type="Gene3D" id="1.10.472.10">
    <property type="entry name" value="Cyclin-like"/>
    <property type="match status" value="1"/>
</dbReference>
<sequence>MAKRFLCSPGPTHRLQFGSASLDLLSETLISLNHRNKDELDHLEPCSGNFKHTALIECIFQMTQELRLDPLVGYCAIEILERFMVKHLKDTFTANTPCGAVPGPPSTCQDLVFEKLKVKFTLTVFSCVQIASKLWLHTDIVDNKQAVQFLHSMGHTVSKKALIESELQILKGLDFKLDVPNPLTYVEILLEVLGHNEPSTPMEQLYGLCGHVLRFVSLQRTAIYDSLLKVTTQCFSPSPEQREKFLTVTEDCMLLGVGVITVAAVIWNSNQWEQVVEDLSLITGISQRSIWDFSQVTLEQLTKTSSPVLSP</sequence>
<dbReference type="PANTHER" id="PTHR21615:SF2">
    <property type="entry name" value="CYCLIN N-TERMINAL DOMAIN-CONTAINING PROTEIN 1"/>
    <property type="match status" value="1"/>
</dbReference>